<organism evidence="8 9">
    <name type="scientific">Chitinophaga defluvii</name>
    <dbReference type="NCBI Taxonomy" id="3163343"/>
    <lineage>
        <taxon>Bacteria</taxon>
        <taxon>Pseudomonadati</taxon>
        <taxon>Bacteroidota</taxon>
        <taxon>Chitinophagia</taxon>
        <taxon>Chitinophagales</taxon>
        <taxon>Chitinophagaceae</taxon>
        <taxon>Chitinophaga</taxon>
    </lineage>
</organism>
<evidence type="ECO:0000313" key="8">
    <source>
        <dbReference type="EMBL" id="MET6996330.1"/>
    </source>
</evidence>
<keyword evidence="5" id="KW-0804">Transcription</keyword>
<dbReference type="InterPro" id="IPR039425">
    <property type="entry name" value="RNA_pol_sigma-70-like"/>
</dbReference>
<dbReference type="InterPro" id="IPR013325">
    <property type="entry name" value="RNA_pol_sigma_r2"/>
</dbReference>
<evidence type="ECO:0000256" key="1">
    <source>
        <dbReference type="ARBA" id="ARBA00010641"/>
    </source>
</evidence>
<dbReference type="SUPFAM" id="SSF88946">
    <property type="entry name" value="Sigma2 domain of RNA polymerase sigma factors"/>
    <property type="match status" value="1"/>
</dbReference>
<dbReference type="InterPro" id="IPR013324">
    <property type="entry name" value="RNA_pol_sigma_r3/r4-like"/>
</dbReference>
<accession>A0ABV2SZW9</accession>
<keyword evidence="4" id="KW-0238">DNA-binding</keyword>
<dbReference type="InterPro" id="IPR013249">
    <property type="entry name" value="RNA_pol_sigma70_r4_t2"/>
</dbReference>
<reference evidence="8 9" key="1">
    <citation type="submission" date="2024-06" db="EMBL/GenBank/DDBJ databases">
        <title>Chitinophaga defluvii sp. nov., isolated from municipal sewage.</title>
        <authorList>
            <person name="Zhang L."/>
        </authorList>
    </citation>
    <scope>NUCLEOTIDE SEQUENCE [LARGE SCALE GENOMIC DNA]</scope>
    <source>
        <strain evidence="8 9">H8</strain>
    </source>
</reference>
<dbReference type="Pfam" id="PF08281">
    <property type="entry name" value="Sigma70_r4_2"/>
    <property type="match status" value="1"/>
</dbReference>
<dbReference type="PANTHER" id="PTHR43133:SF8">
    <property type="entry name" value="RNA POLYMERASE SIGMA FACTOR HI_1459-RELATED"/>
    <property type="match status" value="1"/>
</dbReference>
<dbReference type="InterPro" id="IPR014284">
    <property type="entry name" value="RNA_pol_sigma-70_dom"/>
</dbReference>
<evidence type="ECO:0000259" key="7">
    <source>
        <dbReference type="Pfam" id="PF08281"/>
    </source>
</evidence>
<dbReference type="InterPro" id="IPR007627">
    <property type="entry name" value="RNA_pol_sigma70_r2"/>
</dbReference>
<keyword evidence="9" id="KW-1185">Reference proteome</keyword>
<sequence length="191" mass="22227">MDKFMHEHNLNEWIVQCQQGDAVAFGQIVAVYQPRIFAYVFRLVGNDADAKDVVQETFLKAWVYCKTYDLKFRFSTWLYTIATNCSYDYLHAKKPLILHAEENMILLSDQLVNSDLEQQLLNRNIAAVIAQLTHNLTPKQRLVFTLKYLEGLETAEITMITKLSAEKVKSNLYLAKKGIKEVLRKMKIYEK</sequence>
<dbReference type="SUPFAM" id="SSF88659">
    <property type="entry name" value="Sigma3 and sigma4 domains of RNA polymerase sigma factors"/>
    <property type="match status" value="1"/>
</dbReference>
<protein>
    <submittedName>
        <fullName evidence="8">Sigma-70 family RNA polymerase sigma factor</fullName>
    </submittedName>
</protein>
<proteinExistence type="inferred from homology"/>
<comment type="caution">
    <text evidence="8">The sequence shown here is derived from an EMBL/GenBank/DDBJ whole genome shotgun (WGS) entry which is preliminary data.</text>
</comment>
<evidence type="ECO:0000256" key="3">
    <source>
        <dbReference type="ARBA" id="ARBA00023082"/>
    </source>
</evidence>
<gene>
    <name evidence="8" type="ORF">ABR189_03085</name>
</gene>
<keyword evidence="2" id="KW-0805">Transcription regulation</keyword>
<feature type="domain" description="RNA polymerase sigma factor 70 region 4 type 2" evidence="7">
    <location>
        <begin position="129"/>
        <end position="177"/>
    </location>
</feature>
<feature type="domain" description="RNA polymerase sigma-70 region 2" evidence="6">
    <location>
        <begin position="29"/>
        <end position="93"/>
    </location>
</feature>
<keyword evidence="3" id="KW-0731">Sigma factor</keyword>
<comment type="similarity">
    <text evidence="1">Belongs to the sigma-70 factor family. ECF subfamily.</text>
</comment>
<evidence type="ECO:0000256" key="2">
    <source>
        <dbReference type="ARBA" id="ARBA00023015"/>
    </source>
</evidence>
<dbReference type="Proteomes" id="UP001549749">
    <property type="component" value="Unassembled WGS sequence"/>
</dbReference>
<evidence type="ECO:0000256" key="5">
    <source>
        <dbReference type="ARBA" id="ARBA00023163"/>
    </source>
</evidence>
<dbReference type="InterPro" id="IPR036388">
    <property type="entry name" value="WH-like_DNA-bd_sf"/>
</dbReference>
<dbReference type="PANTHER" id="PTHR43133">
    <property type="entry name" value="RNA POLYMERASE ECF-TYPE SIGMA FACTO"/>
    <property type="match status" value="1"/>
</dbReference>
<dbReference type="Pfam" id="PF04542">
    <property type="entry name" value="Sigma70_r2"/>
    <property type="match status" value="1"/>
</dbReference>
<dbReference type="Gene3D" id="1.10.10.10">
    <property type="entry name" value="Winged helix-like DNA-binding domain superfamily/Winged helix DNA-binding domain"/>
    <property type="match status" value="1"/>
</dbReference>
<name>A0ABV2SZW9_9BACT</name>
<dbReference type="EMBL" id="JBEXAC010000001">
    <property type="protein sequence ID" value="MET6996330.1"/>
    <property type="molecule type" value="Genomic_DNA"/>
</dbReference>
<dbReference type="Gene3D" id="1.10.1740.10">
    <property type="match status" value="1"/>
</dbReference>
<evidence type="ECO:0000256" key="4">
    <source>
        <dbReference type="ARBA" id="ARBA00023125"/>
    </source>
</evidence>
<dbReference type="RefSeq" id="WP_354658976.1">
    <property type="nucleotide sequence ID" value="NZ_JBEXAC010000001.1"/>
</dbReference>
<evidence type="ECO:0000313" key="9">
    <source>
        <dbReference type="Proteomes" id="UP001549749"/>
    </source>
</evidence>
<dbReference type="NCBIfam" id="TIGR02937">
    <property type="entry name" value="sigma70-ECF"/>
    <property type="match status" value="1"/>
</dbReference>
<evidence type="ECO:0000259" key="6">
    <source>
        <dbReference type="Pfam" id="PF04542"/>
    </source>
</evidence>